<organism evidence="2 3">
    <name type="scientific">Motilibacter rhizosphaerae</name>
    <dbReference type="NCBI Taxonomy" id="598652"/>
    <lineage>
        <taxon>Bacteria</taxon>
        <taxon>Bacillati</taxon>
        <taxon>Actinomycetota</taxon>
        <taxon>Actinomycetes</taxon>
        <taxon>Motilibacterales</taxon>
        <taxon>Motilibacteraceae</taxon>
        <taxon>Motilibacter</taxon>
    </lineage>
</organism>
<dbReference type="SUPFAM" id="SSF101898">
    <property type="entry name" value="NHL repeat"/>
    <property type="match status" value="1"/>
</dbReference>
<reference evidence="2 3" key="1">
    <citation type="submission" date="2019-02" db="EMBL/GenBank/DDBJ databases">
        <title>Genomic Encyclopedia of Type Strains, Phase IV (KMG-IV): sequencing the most valuable type-strain genomes for metagenomic binning, comparative biology and taxonomic classification.</title>
        <authorList>
            <person name="Goeker M."/>
        </authorList>
    </citation>
    <scope>NUCLEOTIDE SEQUENCE [LARGE SCALE GENOMIC DNA]</scope>
    <source>
        <strain evidence="2 3">DSM 45622</strain>
    </source>
</reference>
<dbReference type="Gene3D" id="2.130.10.10">
    <property type="entry name" value="YVTN repeat-like/Quinoprotein amine dehydrogenase"/>
    <property type="match status" value="1"/>
</dbReference>
<keyword evidence="3" id="KW-1185">Reference proteome</keyword>
<dbReference type="Proteomes" id="UP000293638">
    <property type="component" value="Unassembled WGS sequence"/>
</dbReference>
<dbReference type="InterPro" id="IPR048031">
    <property type="entry name" value="ScyD/ScyE-like"/>
</dbReference>
<accession>A0A4V2F4J3</accession>
<evidence type="ECO:0000256" key="1">
    <source>
        <dbReference type="SAM" id="SignalP"/>
    </source>
</evidence>
<dbReference type="EMBL" id="SGXD01000002">
    <property type="protein sequence ID" value="RZS89519.1"/>
    <property type="molecule type" value="Genomic_DNA"/>
</dbReference>
<evidence type="ECO:0008006" key="4">
    <source>
        <dbReference type="Google" id="ProtNLM"/>
    </source>
</evidence>
<feature type="signal peptide" evidence="1">
    <location>
        <begin position="1"/>
        <end position="27"/>
    </location>
</feature>
<dbReference type="AlphaFoldDB" id="A0A4V2F4J3"/>
<proteinExistence type="predicted"/>
<name>A0A4V2F4J3_9ACTN</name>
<sequence>MPLPRRLLAAASLLCLPAAALAVPAQAATSTSYTVVAGGLEGPRELSFSGTTAYVATSDDGQVRAWSGGTWTTLQSRLGGTQGVAMVNGDLLAAVGANQPDDSSAKQPPRGLSATVVKATTGGRTVVADPQRFELAHNPDGQTQFGKGGVPLDALSNPYYLIPDAHGYALLADAGANDILRLNSRHAVSLFATLPLITAGACKGAKNNDPKHVGCDPVPTGLTYGPDGALYVSALGGEVEGAVFKLDAMTGALLQTWTGFGEGLTGVAVGPDGTIYASELLHGAPQGDGPPPKGFDPSTVGRIVRVAADGTKTYAAVPMPAGLAWHDGQLWSTAWSVAGLLGVKSAGQLVTVPTSAFVSPAS</sequence>
<evidence type="ECO:0000313" key="3">
    <source>
        <dbReference type="Proteomes" id="UP000293638"/>
    </source>
</evidence>
<dbReference type="NCBIfam" id="NF033206">
    <property type="entry name" value="ScyE_fam"/>
    <property type="match status" value="1"/>
</dbReference>
<comment type="caution">
    <text evidence="2">The sequence shown here is derived from an EMBL/GenBank/DDBJ whole genome shotgun (WGS) entry which is preliminary data.</text>
</comment>
<gene>
    <name evidence="2" type="ORF">EV189_1286</name>
</gene>
<feature type="chain" id="PRO_5020455474" description="ScyD/ScyE family protein" evidence="1">
    <location>
        <begin position="28"/>
        <end position="362"/>
    </location>
</feature>
<keyword evidence="1" id="KW-0732">Signal</keyword>
<dbReference type="RefSeq" id="WP_165400163.1">
    <property type="nucleotide sequence ID" value="NZ_SGXD01000002.1"/>
</dbReference>
<evidence type="ECO:0000313" key="2">
    <source>
        <dbReference type="EMBL" id="RZS89519.1"/>
    </source>
</evidence>
<dbReference type="InterPro" id="IPR015943">
    <property type="entry name" value="WD40/YVTN_repeat-like_dom_sf"/>
</dbReference>
<protein>
    <recommendedName>
        <fullName evidence="4">ScyD/ScyE family protein</fullName>
    </recommendedName>
</protein>